<evidence type="ECO:0000313" key="1">
    <source>
        <dbReference type="EnsemblPlants" id="AVESA.00010b.r2.6DG1184140.1.CDS.1"/>
    </source>
</evidence>
<reference evidence="1" key="2">
    <citation type="submission" date="2025-09" db="UniProtKB">
        <authorList>
            <consortium name="EnsemblPlants"/>
        </authorList>
    </citation>
    <scope>IDENTIFICATION</scope>
</reference>
<keyword evidence="2" id="KW-1185">Reference proteome</keyword>
<proteinExistence type="predicted"/>
<name>A0ACD5ZFQ0_AVESA</name>
<dbReference type="EnsemblPlants" id="AVESA.00010b.r2.6DG1184140.1">
    <property type="protein sequence ID" value="AVESA.00010b.r2.6DG1184140.1.CDS.1"/>
    <property type="gene ID" value="AVESA.00010b.r2.6DG1184140"/>
</dbReference>
<reference evidence="1" key="1">
    <citation type="submission" date="2021-05" db="EMBL/GenBank/DDBJ databases">
        <authorList>
            <person name="Scholz U."/>
            <person name="Mascher M."/>
            <person name="Fiebig A."/>
        </authorList>
    </citation>
    <scope>NUCLEOTIDE SEQUENCE [LARGE SCALE GENOMIC DNA]</scope>
</reference>
<organism evidence="1 2">
    <name type="scientific">Avena sativa</name>
    <name type="common">Oat</name>
    <dbReference type="NCBI Taxonomy" id="4498"/>
    <lineage>
        <taxon>Eukaryota</taxon>
        <taxon>Viridiplantae</taxon>
        <taxon>Streptophyta</taxon>
        <taxon>Embryophyta</taxon>
        <taxon>Tracheophyta</taxon>
        <taxon>Spermatophyta</taxon>
        <taxon>Magnoliopsida</taxon>
        <taxon>Liliopsida</taxon>
        <taxon>Poales</taxon>
        <taxon>Poaceae</taxon>
        <taxon>BOP clade</taxon>
        <taxon>Pooideae</taxon>
        <taxon>Poodae</taxon>
        <taxon>Poeae</taxon>
        <taxon>Poeae Chloroplast Group 1 (Aveneae type)</taxon>
        <taxon>Aveninae</taxon>
        <taxon>Avena</taxon>
    </lineage>
</organism>
<evidence type="ECO:0000313" key="2">
    <source>
        <dbReference type="Proteomes" id="UP001732700"/>
    </source>
</evidence>
<protein>
    <submittedName>
        <fullName evidence="1">Uncharacterized protein</fullName>
    </submittedName>
</protein>
<sequence length="302" mass="33758">MSSEGGKRLKPMPAEAWSRIRDSRIFPQEVWRRGEPRLRPEIGHLVLPRTDGMAERESRFYGRALFVNVVGARRVTAADLLAAMELHCGVRRTAATAKVTSPPHHFFVRFDSAEDCARVLDFSSEMRCCGARLTVRRWSRSARGTPGKLKYNTVLSIEGLPEEAWEPQAVNFVLAGLRGHLVEMLPAEDCWVLPLKAWLRNPSAVPKKVTVTVPAPVLPPMLQASAEEGESPSPPRSPEEKQTQVYNLIVHVKEVIDREPLLTEGLPSAFLPDEEENLSHKHVFKTWRGKIDGTGDSNFGEA</sequence>
<dbReference type="Proteomes" id="UP001732700">
    <property type="component" value="Chromosome 6D"/>
</dbReference>
<accession>A0ACD5ZFQ0</accession>